<dbReference type="InterPro" id="IPR008979">
    <property type="entry name" value="Galactose-bd-like_sf"/>
</dbReference>
<accession>A0A7R7EIW5</accession>
<dbReference type="PANTHER" id="PTHR10963">
    <property type="entry name" value="GLYCOSYL HYDROLASE-RELATED"/>
    <property type="match status" value="1"/>
</dbReference>
<reference evidence="4 5" key="1">
    <citation type="submission" date="2020-11" db="EMBL/GenBank/DDBJ databases">
        <title>Draft genome sequencing of a Lachnospiraceae strain isolated from anoxic soil subjected to BSD treatment.</title>
        <authorList>
            <person name="Uek A."/>
            <person name="Tonouchi A."/>
        </authorList>
    </citation>
    <scope>NUCLEOTIDE SEQUENCE [LARGE SCALE GENOMIC DNA]</scope>
    <source>
        <strain evidence="4 5">TB5</strain>
    </source>
</reference>
<dbReference type="InterPro" id="IPR000757">
    <property type="entry name" value="Beta-glucanase-like"/>
</dbReference>
<dbReference type="CDD" id="cd08023">
    <property type="entry name" value="GH16_laminarinase_like"/>
    <property type="match status" value="1"/>
</dbReference>
<evidence type="ECO:0000313" key="4">
    <source>
        <dbReference type="EMBL" id="BCN29267.1"/>
    </source>
</evidence>
<dbReference type="Pfam" id="PF00722">
    <property type="entry name" value="Glyco_hydro_16"/>
    <property type="match status" value="1"/>
</dbReference>
<dbReference type="KEGG" id="ahb:bsdtb5_05620"/>
<dbReference type="AlphaFoldDB" id="A0A7R7EIW5"/>
<protein>
    <recommendedName>
        <fullName evidence="3">GH16 domain-containing protein</fullName>
    </recommendedName>
</protein>
<evidence type="ECO:0000259" key="3">
    <source>
        <dbReference type="PROSITE" id="PS51762"/>
    </source>
</evidence>
<evidence type="ECO:0000256" key="1">
    <source>
        <dbReference type="ARBA" id="ARBA00006865"/>
    </source>
</evidence>
<dbReference type="SMART" id="SM00635">
    <property type="entry name" value="BID_2"/>
    <property type="match status" value="3"/>
</dbReference>
<dbReference type="InterPro" id="IPR003343">
    <property type="entry name" value="Big_2"/>
</dbReference>
<keyword evidence="2" id="KW-0378">Hydrolase</keyword>
<dbReference type="PROSITE" id="PS51762">
    <property type="entry name" value="GH16_2"/>
    <property type="match status" value="1"/>
</dbReference>
<dbReference type="GO" id="GO:0004553">
    <property type="term" value="F:hydrolase activity, hydrolyzing O-glycosyl compounds"/>
    <property type="evidence" value="ECO:0007669"/>
    <property type="project" value="InterPro"/>
</dbReference>
<evidence type="ECO:0000256" key="2">
    <source>
        <dbReference type="ARBA" id="ARBA00022801"/>
    </source>
</evidence>
<dbReference type="InterPro" id="IPR050546">
    <property type="entry name" value="Glycosyl_Hydrlase_16"/>
</dbReference>
<dbReference type="PROSITE" id="PS51257">
    <property type="entry name" value="PROKAR_LIPOPROTEIN"/>
    <property type="match status" value="1"/>
</dbReference>
<dbReference type="PANTHER" id="PTHR10963:SF55">
    <property type="entry name" value="GLYCOSIDE HYDROLASE FAMILY 16 PROTEIN"/>
    <property type="match status" value="1"/>
</dbReference>
<dbReference type="InterPro" id="IPR013320">
    <property type="entry name" value="ConA-like_dom_sf"/>
</dbReference>
<keyword evidence="5" id="KW-1185">Reference proteome</keyword>
<dbReference type="Proteomes" id="UP000595897">
    <property type="component" value="Chromosome"/>
</dbReference>
<dbReference type="SUPFAM" id="SSF49785">
    <property type="entry name" value="Galactose-binding domain-like"/>
    <property type="match status" value="4"/>
</dbReference>
<dbReference type="InterPro" id="IPR003305">
    <property type="entry name" value="CenC_carb-bd"/>
</dbReference>
<dbReference type="Gene3D" id="2.60.120.200">
    <property type="match status" value="1"/>
</dbReference>
<dbReference type="GO" id="GO:0005975">
    <property type="term" value="P:carbohydrate metabolic process"/>
    <property type="evidence" value="ECO:0007669"/>
    <property type="project" value="InterPro"/>
</dbReference>
<feature type="domain" description="GH16" evidence="3">
    <location>
        <begin position="320"/>
        <end position="560"/>
    </location>
</feature>
<sequence length="1202" mass="133310">MKNKSKAKLIVTLMTFFMACTSILVVLINVQAAEKKVGNIILANIENNMLVLKKGDTWQLKTIIEPSNASNKELIYRTSNKKVATVSKKGKIMAKGYGSAKITIQSADKKEKRTITVKVPEIPVTKVTVSPEEKTITVGNTFLLKATIMPKDASIRNLSYKSSNQNVATVDSKGKVKGINAGCTTITVITLDGKKQTTCKVTVKQKEVKVKSVTLALKSVDLYEGETKELEIEIKPDNATNKNVIWTSSNKEVATITNGLIQAVKEGTSTITAVAADGSGNKAECVVNVKKKLEETQPSQTSESDSNSTANQGYKLVWEDDFNGTKLNTDNWNYEYHDPGWVNNELQKYTDSPDNIYVKDGDLVIKAIKTVDENGTHYTSGRINTQNKHDYKYGRFEVRAKVPSGKGFLPAFWMMPTDENLYGQWPKCGEIDVMEVLGDQTNKSFGTLHFGEPHTQSQGSCTLTNGDFASEFHTYACEWEPSEIRFYVDGKMFYKENDWFSKKTGYGEATYPAPYDQPFYLILNLAVGGSWPGNPDETTNFGDNAELCVDYVKVYQKDSYDENVQKPVKNLVFRDPDLTGNYVINGDFKELESLSDGKNWEYLQTGGGKASAEIADNAIHIKTQDAGSLNYSIQLVEAGLPMIQGYKYRLSFDAYASDNRTIITDITAPDKGYKRYFPDTTVALTADKQHYNYDFDMTDVGDINGRVEFNLGNQGSTADVHISNVRLEKIGTADIPQEIKSVLPDGNYVYNGEFEQGKDRMDYWSVDSKCEGVNASVTNIDNKRELKITMPNTVTSLDQVIVKQDPIAISGNKTYTLSFDAYADGNKSIQSVIDGQSFDTQLTNIKTTYKYKFNTEAGLNGSTLKFLLGQEGSIYIDNVRIQEDSLLINGDFANGMTGFEVYAYNPSDVSYVVDELHENKAACIDINNTGDADWKIQLKQNNITLENGKWYRISLDAKSTKNRKIMYALQKDGSADNDWTPYSGTQVIDLTNDYKTFTCDFQMNGQTDKKTILSISTGAVGGVQITDKHTVILDNISLVEIAAPKKEDIPSGTELIKNGNFATQNDGWVNAVTAPGDATADFTQGKAIYNISNVGTDDWNIQLKQDDLTLEKGASYEVKFKIKSSAPRTVKYALLNPNDGYKWYGGSDILLENDVLKVIDETIVVTENNANTISFVISMGKIKDIDTPTSIIEISDISIVKK</sequence>
<organism evidence="4 5">
    <name type="scientific">Anaeromicropila herbilytica</name>
    <dbReference type="NCBI Taxonomy" id="2785025"/>
    <lineage>
        <taxon>Bacteria</taxon>
        <taxon>Bacillati</taxon>
        <taxon>Bacillota</taxon>
        <taxon>Clostridia</taxon>
        <taxon>Lachnospirales</taxon>
        <taxon>Lachnospiraceae</taxon>
        <taxon>Anaeromicropila</taxon>
    </lineage>
</organism>
<gene>
    <name evidence="4" type="ORF">bsdtb5_05620</name>
</gene>
<dbReference type="SUPFAM" id="SSF49373">
    <property type="entry name" value="Invasin/intimin cell-adhesion fragments"/>
    <property type="match status" value="3"/>
</dbReference>
<proteinExistence type="inferred from homology"/>
<dbReference type="Gene3D" id="2.60.40.1080">
    <property type="match status" value="3"/>
</dbReference>
<evidence type="ECO:0000313" key="5">
    <source>
        <dbReference type="Proteomes" id="UP000595897"/>
    </source>
</evidence>
<dbReference type="EMBL" id="AP024169">
    <property type="protein sequence ID" value="BCN29267.1"/>
    <property type="molecule type" value="Genomic_DNA"/>
</dbReference>
<dbReference type="Gene3D" id="2.60.120.260">
    <property type="entry name" value="Galactose-binding domain-like"/>
    <property type="match status" value="4"/>
</dbReference>
<dbReference type="RefSeq" id="WP_271714551.1">
    <property type="nucleotide sequence ID" value="NZ_AP024169.1"/>
</dbReference>
<dbReference type="Pfam" id="PF02018">
    <property type="entry name" value="CBM_4_9"/>
    <property type="match status" value="4"/>
</dbReference>
<comment type="similarity">
    <text evidence="1">Belongs to the glycosyl hydrolase 16 family.</text>
</comment>
<dbReference type="SUPFAM" id="SSF49899">
    <property type="entry name" value="Concanavalin A-like lectins/glucanases"/>
    <property type="match status" value="1"/>
</dbReference>
<dbReference type="Pfam" id="PF02368">
    <property type="entry name" value="Big_2"/>
    <property type="match status" value="3"/>
</dbReference>
<name>A0A7R7EIW5_9FIRM</name>
<dbReference type="InterPro" id="IPR008964">
    <property type="entry name" value="Invasin/intimin_cell_adhesion"/>
</dbReference>